<dbReference type="AlphaFoldDB" id="A0A0F3QDQ7"/>
<organism evidence="1 2">
    <name type="scientific">Rickettsia bellii str. RML An4</name>
    <dbReference type="NCBI Taxonomy" id="1359193"/>
    <lineage>
        <taxon>Bacteria</taxon>
        <taxon>Pseudomonadati</taxon>
        <taxon>Pseudomonadota</taxon>
        <taxon>Alphaproteobacteria</taxon>
        <taxon>Rickettsiales</taxon>
        <taxon>Rickettsiaceae</taxon>
        <taxon>Rickettsieae</taxon>
        <taxon>Rickettsia</taxon>
        <taxon>belli group</taxon>
    </lineage>
</organism>
<dbReference type="Proteomes" id="UP000033661">
    <property type="component" value="Unassembled WGS sequence"/>
</dbReference>
<keyword evidence="2" id="KW-1185">Reference proteome</keyword>
<reference evidence="1 2" key="1">
    <citation type="submission" date="2015-02" db="EMBL/GenBank/DDBJ databases">
        <title>Genome Sequencing of Rickettsiales.</title>
        <authorList>
            <person name="Daugherty S.C."/>
            <person name="Su Q."/>
            <person name="Abolude K."/>
            <person name="Beier-Sexton M."/>
            <person name="Carlyon J.A."/>
            <person name="Carter R."/>
            <person name="Day N.P."/>
            <person name="Dumler S.J."/>
            <person name="Dyachenko V."/>
            <person name="Godinez A."/>
            <person name="Kurtti T.J."/>
            <person name="Lichay M."/>
            <person name="Mullins K.E."/>
            <person name="Ott S."/>
            <person name="Pappas-Brown V."/>
            <person name="Paris D.H."/>
            <person name="Patel P."/>
            <person name="Richards A.L."/>
            <person name="Sadzewicz L."/>
            <person name="Sears K."/>
            <person name="Seidman D."/>
            <person name="Sengamalay N."/>
            <person name="Stenos J."/>
            <person name="Tallon L.J."/>
            <person name="Vincent G."/>
            <person name="Fraser C.M."/>
            <person name="Munderloh U."/>
            <person name="Dunning-Hotopp J.C."/>
        </authorList>
    </citation>
    <scope>NUCLEOTIDE SEQUENCE [LARGE SCALE GENOMIC DNA]</scope>
    <source>
        <strain evidence="1 2">RML An4</strain>
    </source>
</reference>
<comment type="caution">
    <text evidence="1">The sequence shown here is derived from an EMBL/GenBank/DDBJ whole genome shotgun (WGS) entry which is preliminary data.</text>
</comment>
<protein>
    <submittedName>
        <fullName evidence="1">Uncharacterized protein</fullName>
    </submittedName>
</protein>
<proteinExistence type="predicted"/>
<evidence type="ECO:0000313" key="1">
    <source>
        <dbReference type="EMBL" id="KJV90291.1"/>
    </source>
</evidence>
<sequence length="66" mass="7846">MHNLTNLLKQYNTSSGYKKAEKENYTMWLNKEIQVGLDQAAQGKLVSWEKVRQDIKQFYLEQKIPK</sequence>
<name>A0A0F3QDQ7_RICBE</name>
<dbReference type="EMBL" id="LAOI01000001">
    <property type="protein sequence ID" value="KJV90291.1"/>
    <property type="molecule type" value="Genomic_DNA"/>
</dbReference>
<evidence type="ECO:0000313" key="2">
    <source>
        <dbReference type="Proteomes" id="UP000033661"/>
    </source>
</evidence>
<dbReference type="RefSeq" id="WP_012151497.1">
    <property type="nucleotide sequence ID" value="NZ_LAOI01000001.1"/>
</dbReference>
<dbReference type="PATRIC" id="fig|1359193.3.peg.1253"/>
<gene>
    <name evidence="1" type="ORF">RBEAN4_1294</name>
</gene>
<accession>A0A0F3QDQ7</accession>